<dbReference type="InterPro" id="IPR020568">
    <property type="entry name" value="Ribosomal_Su5_D2-typ_SF"/>
</dbReference>
<evidence type="ECO:0000256" key="1">
    <source>
        <dbReference type="ARBA" id="ARBA00008239"/>
    </source>
</evidence>
<name>A0A820LCF9_9BILA</name>
<evidence type="ECO:0000256" key="3">
    <source>
        <dbReference type="SAM" id="MobiDB-lite"/>
    </source>
</evidence>
<dbReference type="PANTHER" id="PTHR11528">
    <property type="entry name" value="HEAT SHOCK PROTEIN 90 FAMILY MEMBER"/>
    <property type="match status" value="1"/>
</dbReference>
<feature type="non-terminal residue" evidence="4">
    <location>
        <position position="1"/>
    </location>
</feature>
<dbReference type="InterPro" id="IPR001404">
    <property type="entry name" value="Hsp90_fam"/>
</dbReference>
<dbReference type="GO" id="GO:0016887">
    <property type="term" value="F:ATP hydrolysis activity"/>
    <property type="evidence" value="ECO:0007669"/>
    <property type="project" value="InterPro"/>
</dbReference>
<dbReference type="Gene3D" id="3.30.230.80">
    <property type="match status" value="1"/>
</dbReference>
<evidence type="ECO:0008006" key="6">
    <source>
        <dbReference type="Google" id="ProtNLM"/>
    </source>
</evidence>
<dbReference type="GO" id="GO:0051082">
    <property type="term" value="F:unfolded protein binding"/>
    <property type="evidence" value="ECO:0007669"/>
    <property type="project" value="InterPro"/>
</dbReference>
<dbReference type="AlphaFoldDB" id="A0A820LCF9"/>
<dbReference type="Pfam" id="PF00183">
    <property type="entry name" value="HSP90"/>
    <property type="match status" value="1"/>
</dbReference>
<comment type="caution">
    <text evidence="4">The sequence shown here is derived from an EMBL/GenBank/DDBJ whole genome shotgun (WGS) entry which is preliminary data.</text>
</comment>
<dbReference type="GO" id="GO:0005524">
    <property type="term" value="F:ATP binding"/>
    <property type="evidence" value="ECO:0007669"/>
    <property type="project" value="InterPro"/>
</dbReference>
<feature type="non-terminal residue" evidence="4">
    <location>
        <position position="153"/>
    </location>
</feature>
<proteinExistence type="inferred from homology"/>
<sequence length="153" mass="18088">PKDDEVVTEEKKTAETDTKSDEDAAVEEEKVEEKKKKMKTVDKTVWNWELMNESKPIWQRKPSEVNDEDYLAFYKTFSKETETPMIYSHFTAEGEVTFKSILYIPKNAPMDLFTNYNRPTDAIKLYVRRVFITDNFEEMMPKYLSFIRGVVDS</sequence>
<dbReference type="EMBL" id="CAJOAZ010021554">
    <property type="protein sequence ID" value="CAF4357029.1"/>
    <property type="molecule type" value="Genomic_DNA"/>
</dbReference>
<evidence type="ECO:0000313" key="5">
    <source>
        <dbReference type="Proteomes" id="UP000663844"/>
    </source>
</evidence>
<evidence type="ECO:0000313" key="4">
    <source>
        <dbReference type="EMBL" id="CAF4357029.1"/>
    </source>
</evidence>
<evidence type="ECO:0000256" key="2">
    <source>
        <dbReference type="ARBA" id="ARBA00023186"/>
    </source>
</evidence>
<accession>A0A820LCF9</accession>
<protein>
    <recommendedName>
        <fullName evidence="6">Heat shock protein 90</fullName>
    </recommendedName>
</protein>
<dbReference type="SUPFAM" id="SSF54211">
    <property type="entry name" value="Ribosomal protein S5 domain 2-like"/>
    <property type="match status" value="1"/>
</dbReference>
<organism evidence="4 5">
    <name type="scientific">Adineta steineri</name>
    <dbReference type="NCBI Taxonomy" id="433720"/>
    <lineage>
        <taxon>Eukaryota</taxon>
        <taxon>Metazoa</taxon>
        <taxon>Spiralia</taxon>
        <taxon>Gnathifera</taxon>
        <taxon>Rotifera</taxon>
        <taxon>Eurotatoria</taxon>
        <taxon>Bdelloidea</taxon>
        <taxon>Adinetida</taxon>
        <taxon>Adinetidae</taxon>
        <taxon>Adineta</taxon>
    </lineage>
</organism>
<dbReference type="Proteomes" id="UP000663844">
    <property type="component" value="Unassembled WGS sequence"/>
</dbReference>
<gene>
    <name evidence="4" type="ORF">OXD698_LOCUS49095</name>
</gene>
<feature type="region of interest" description="Disordered" evidence="3">
    <location>
        <begin position="1"/>
        <end position="36"/>
    </location>
</feature>
<dbReference type="GO" id="GO:0140662">
    <property type="term" value="F:ATP-dependent protein folding chaperone"/>
    <property type="evidence" value="ECO:0007669"/>
    <property type="project" value="InterPro"/>
</dbReference>
<keyword evidence="2" id="KW-0143">Chaperone</keyword>
<reference evidence="4" key="1">
    <citation type="submission" date="2021-02" db="EMBL/GenBank/DDBJ databases">
        <authorList>
            <person name="Nowell W R."/>
        </authorList>
    </citation>
    <scope>NUCLEOTIDE SEQUENCE</scope>
</reference>
<comment type="similarity">
    <text evidence="1">Belongs to the heat shock protein 90 family.</text>
</comment>